<dbReference type="InterPro" id="IPR014001">
    <property type="entry name" value="Helicase_ATP-bd"/>
</dbReference>
<dbReference type="FunCoup" id="A0A024GHS2">
    <property type="interactions" value="40"/>
</dbReference>
<dbReference type="OrthoDB" id="6513042at2759"/>
<dbReference type="InterPro" id="IPR041679">
    <property type="entry name" value="DNA2/NAM7-like_C"/>
</dbReference>
<keyword evidence="12" id="KW-0175">Coiled coil</keyword>
<gene>
    <name evidence="16" type="ORF">BN9_072540</name>
</gene>
<comment type="catalytic activity">
    <reaction evidence="11">
        <text>ATP + H2O = ADP + phosphate + H(+)</text>
        <dbReference type="Rhea" id="RHEA:13065"/>
        <dbReference type="ChEBI" id="CHEBI:15377"/>
        <dbReference type="ChEBI" id="CHEBI:15378"/>
        <dbReference type="ChEBI" id="CHEBI:30616"/>
        <dbReference type="ChEBI" id="CHEBI:43474"/>
        <dbReference type="ChEBI" id="CHEBI:456216"/>
        <dbReference type="EC" id="3.6.4.12"/>
    </reaction>
    <physiologicalReaction direction="left-to-right" evidence="11">
        <dbReference type="Rhea" id="RHEA:13066"/>
    </physiologicalReaction>
</comment>
<keyword evidence="7" id="KW-0378">Hydrolase</keyword>
<dbReference type="Pfam" id="PF21138">
    <property type="entry name" value="SMUBP-2_HCS1_1B"/>
    <property type="match status" value="1"/>
</dbReference>
<protein>
    <recommendedName>
        <fullName evidence="4">DNA helicase</fullName>
        <ecNumber evidence="4">3.6.4.12</ecNumber>
    </recommendedName>
</protein>
<comment type="caution">
    <text evidence="16">The sequence shown here is derived from an EMBL/GenBank/DDBJ whole genome shotgun (WGS) entry which is preliminary data.</text>
</comment>
<evidence type="ECO:0000256" key="9">
    <source>
        <dbReference type="ARBA" id="ARBA00022840"/>
    </source>
</evidence>
<feature type="region of interest" description="Disordered" evidence="13">
    <location>
        <begin position="929"/>
        <end position="969"/>
    </location>
</feature>
<evidence type="ECO:0000256" key="1">
    <source>
        <dbReference type="ARBA" id="ARBA00004123"/>
    </source>
</evidence>
<evidence type="ECO:0000256" key="7">
    <source>
        <dbReference type="ARBA" id="ARBA00022801"/>
    </source>
</evidence>
<feature type="region of interest" description="Disordered" evidence="13">
    <location>
        <begin position="703"/>
        <end position="732"/>
    </location>
</feature>
<dbReference type="CDD" id="cd18808">
    <property type="entry name" value="SF1_C_Upf1"/>
    <property type="match status" value="1"/>
</dbReference>
<evidence type="ECO:0000313" key="16">
    <source>
        <dbReference type="EMBL" id="CCI46325.1"/>
    </source>
</evidence>
<dbReference type="InterPro" id="IPR027417">
    <property type="entry name" value="P-loop_NTPase"/>
</dbReference>
<dbReference type="InterPro" id="IPR003593">
    <property type="entry name" value="AAA+_ATPase"/>
</dbReference>
<dbReference type="GO" id="GO:0003723">
    <property type="term" value="F:RNA binding"/>
    <property type="evidence" value="ECO:0007669"/>
    <property type="project" value="InterPro"/>
</dbReference>
<keyword evidence="9" id="KW-0067">ATP-binding</keyword>
<evidence type="ECO:0000256" key="10">
    <source>
        <dbReference type="ARBA" id="ARBA00023242"/>
    </source>
</evidence>
<evidence type="ECO:0000313" key="17">
    <source>
        <dbReference type="Proteomes" id="UP000053237"/>
    </source>
</evidence>
<evidence type="ECO:0000256" key="6">
    <source>
        <dbReference type="ARBA" id="ARBA00022741"/>
    </source>
</evidence>
<evidence type="ECO:0000256" key="5">
    <source>
        <dbReference type="ARBA" id="ARBA00022490"/>
    </source>
</evidence>
<dbReference type="InterPro" id="IPR035896">
    <property type="entry name" value="AN1-like_Znf"/>
</dbReference>
<keyword evidence="5" id="KW-0963">Cytoplasm</keyword>
<dbReference type="SMART" id="SM00487">
    <property type="entry name" value="DEXDc"/>
    <property type="match status" value="1"/>
</dbReference>
<dbReference type="CDD" id="cd18044">
    <property type="entry name" value="DEXXQc_SMUBP2"/>
    <property type="match status" value="1"/>
</dbReference>
<dbReference type="Gene3D" id="2.40.30.270">
    <property type="match status" value="1"/>
</dbReference>
<feature type="domain" description="AAA+ ATPase" evidence="14">
    <location>
        <begin position="203"/>
        <end position="445"/>
    </location>
</feature>
<dbReference type="Gene3D" id="3.40.50.300">
    <property type="entry name" value="P-loop containing nucleotide triphosphate hydrolases"/>
    <property type="match status" value="2"/>
</dbReference>
<sequence length="969" mass="109130">MQDALYEWIENQKSLLSCEQDEEITQMQQELKVLDDRKNPNVLQNLRLIQSSIGLFGRTVWALALPHWHGTPKAHTFTIGDVVRIRNTLATLEDIQESDEWTGVVIKLSEHRIHIVLEASDCDAISASGILDHGQITVDRLVNTTTYTKFSATLDRIRDGSHPLRYILFESRLPQWNSPQVMKPFHSKLNASQKDAIQFALASNDVAVIHGPPGTGKTTTLVELILQATIHHKLKILVCAPSNIAVDTVLDKLSQCTEVDQYKLRLLRIGHPARVTRNVLQHCLDAQVAKAENTVIVNDIRQEIQQTEREIVAIRNKNRKQKSTQPGQPRELYKLIRSNRKDIYKREKAVVGELLEKSQVIFATNVGASTKLLKNMDFDLAIIDEAAQALEISCWIPIMRSKRVVLAGDHCQLPPTIKSKQAATDGLQVTLFDRFMERAKMKGFEPIIKVLDTQYRMHNDICRWSSDAMYQSALKSFEGVAARRLQDLKTFVRHKKQISITLPEGIFQIDQNVLGATLYLLDTAGCDLDEGKERLDVRKLKKGTNSRDVTTKLSCSKFNGGEALLVDIHVRSLIEAGVPPRDIAVVTPYNKQVQVLKSRLSKVFKDLEIRSVDGFQGCEKEAVVMSLVRSNKKRQLGFLADERRMNVAVTRARRHVALICDSDTISANSFLKNLVKHFAAFGEVRSASEILVEYTFTGESLVEDGQENRTQETQRHGTRKGTVKPDSEKHKRDTFTKADLIEKCKTDEIESEANLTEKCEADQVESKANLVDKYETDQVGSEVEDEDEMSQIRAGFEVLAASSSSEEGDAVIEGDGTTEATSKQEYTCIPGSARKQNARPKKKETTISEVTKEIGGIHLEESDSTFLDRKVAESQFCGFRNSIGKQCKERTHLVYGSNCICCKARFCLKHVQAEVHGCTQAIRKHAAQQNKSQRSLTSQQKQSLQQKLQDQMEAKTKGRAKKVYKKKKK</sequence>
<comment type="subcellular location">
    <subcellularLocation>
        <location evidence="2">Cytoplasm</location>
    </subcellularLocation>
    <subcellularLocation>
        <location evidence="1">Nucleus</location>
    </subcellularLocation>
</comment>
<dbReference type="GO" id="GO:0005634">
    <property type="term" value="C:nucleus"/>
    <property type="evidence" value="ECO:0007669"/>
    <property type="project" value="UniProtKB-SubCell"/>
</dbReference>
<name>A0A024GHS2_9STRA</name>
<proteinExistence type="inferred from homology"/>
<evidence type="ECO:0000256" key="13">
    <source>
        <dbReference type="SAM" id="MobiDB-lite"/>
    </source>
</evidence>
<comment type="similarity">
    <text evidence="3">Belongs to the DNA2/NAM7 helicase family.</text>
</comment>
<feature type="compositionally biased region" description="Basic residues" evidence="13">
    <location>
        <begin position="957"/>
        <end position="969"/>
    </location>
</feature>
<evidence type="ECO:0000256" key="2">
    <source>
        <dbReference type="ARBA" id="ARBA00004496"/>
    </source>
</evidence>
<feature type="compositionally biased region" description="Low complexity" evidence="13">
    <location>
        <begin position="931"/>
        <end position="949"/>
    </location>
</feature>
<dbReference type="GO" id="GO:0005737">
    <property type="term" value="C:cytoplasm"/>
    <property type="evidence" value="ECO:0007669"/>
    <property type="project" value="UniProtKB-SubCell"/>
</dbReference>
<dbReference type="GO" id="GO:0005524">
    <property type="term" value="F:ATP binding"/>
    <property type="evidence" value="ECO:0007669"/>
    <property type="project" value="UniProtKB-KW"/>
</dbReference>
<dbReference type="Pfam" id="PF13086">
    <property type="entry name" value="AAA_11"/>
    <property type="match status" value="1"/>
</dbReference>
<feature type="compositionally biased region" description="Basic and acidic residues" evidence="13">
    <location>
        <begin position="706"/>
        <end position="715"/>
    </location>
</feature>
<dbReference type="PANTHER" id="PTHR43788:SF8">
    <property type="entry name" value="DNA-BINDING PROTEIN SMUBP-2"/>
    <property type="match status" value="1"/>
</dbReference>
<keyword evidence="6" id="KW-0547">Nucleotide-binding</keyword>
<evidence type="ECO:0000259" key="15">
    <source>
        <dbReference type="SMART" id="SM00487"/>
    </source>
</evidence>
<accession>A0A024GHS2</accession>
<dbReference type="GO" id="GO:0016787">
    <property type="term" value="F:hydrolase activity"/>
    <property type="evidence" value="ECO:0007669"/>
    <property type="project" value="UniProtKB-KW"/>
</dbReference>
<evidence type="ECO:0000256" key="11">
    <source>
        <dbReference type="ARBA" id="ARBA00048432"/>
    </source>
</evidence>
<feature type="domain" description="Helicase ATP-binding" evidence="15">
    <location>
        <begin position="185"/>
        <end position="438"/>
    </location>
</feature>
<evidence type="ECO:0000259" key="14">
    <source>
        <dbReference type="SMART" id="SM00382"/>
    </source>
</evidence>
<evidence type="ECO:0000256" key="4">
    <source>
        <dbReference type="ARBA" id="ARBA00012551"/>
    </source>
</evidence>
<dbReference type="InterPro" id="IPR050534">
    <property type="entry name" value="Coronavir_polyprotein_1ab"/>
</dbReference>
<dbReference type="Pfam" id="PF13087">
    <property type="entry name" value="AAA_12"/>
    <property type="match status" value="1"/>
</dbReference>
<dbReference type="Proteomes" id="UP000053237">
    <property type="component" value="Unassembled WGS sequence"/>
</dbReference>
<organism evidence="16 17">
    <name type="scientific">Albugo candida</name>
    <dbReference type="NCBI Taxonomy" id="65357"/>
    <lineage>
        <taxon>Eukaryota</taxon>
        <taxon>Sar</taxon>
        <taxon>Stramenopiles</taxon>
        <taxon>Oomycota</taxon>
        <taxon>Peronosporomycetes</taxon>
        <taxon>Albuginales</taxon>
        <taxon>Albuginaceae</taxon>
        <taxon>Albugo</taxon>
    </lineage>
</organism>
<reference evidence="16 17" key="1">
    <citation type="submission" date="2012-05" db="EMBL/GenBank/DDBJ databases">
        <title>Recombination and specialization in a pathogen metapopulation.</title>
        <authorList>
            <person name="Gardiner A."/>
            <person name="Kemen E."/>
            <person name="Schultz-Larsen T."/>
            <person name="MacLean D."/>
            <person name="Van Oosterhout C."/>
            <person name="Jones J.D.G."/>
        </authorList>
    </citation>
    <scope>NUCLEOTIDE SEQUENCE [LARGE SCALE GENOMIC DNA]</scope>
    <source>
        <strain evidence="16 17">Ac Nc2</strain>
    </source>
</reference>
<feature type="compositionally biased region" description="Basic and acidic residues" evidence="13">
    <location>
        <begin position="723"/>
        <end position="732"/>
    </location>
</feature>
<evidence type="ECO:0000256" key="8">
    <source>
        <dbReference type="ARBA" id="ARBA00022806"/>
    </source>
</evidence>
<keyword evidence="17" id="KW-1185">Reference proteome</keyword>
<dbReference type="SUPFAM" id="SSF118310">
    <property type="entry name" value="AN1-like Zinc finger"/>
    <property type="match status" value="1"/>
</dbReference>
<dbReference type="InterPro" id="IPR047187">
    <property type="entry name" value="SF1_C_Upf1"/>
</dbReference>
<dbReference type="InterPro" id="IPR048761">
    <property type="entry name" value="SMUBP-2_HCS1_1B"/>
</dbReference>
<evidence type="ECO:0000256" key="3">
    <source>
        <dbReference type="ARBA" id="ARBA00007913"/>
    </source>
</evidence>
<evidence type="ECO:0000256" key="12">
    <source>
        <dbReference type="SAM" id="Coils"/>
    </source>
</evidence>
<dbReference type="EMBL" id="CAIX01000123">
    <property type="protein sequence ID" value="CCI46325.1"/>
    <property type="molecule type" value="Genomic_DNA"/>
</dbReference>
<dbReference type="InParanoid" id="A0A024GHS2"/>
<dbReference type="EC" id="3.6.4.12" evidence="4"/>
<feature type="coiled-coil region" evidence="12">
    <location>
        <begin position="297"/>
        <end position="324"/>
    </location>
</feature>
<dbReference type="SUPFAM" id="SSF52540">
    <property type="entry name" value="P-loop containing nucleoside triphosphate hydrolases"/>
    <property type="match status" value="1"/>
</dbReference>
<keyword evidence="10" id="KW-0539">Nucleus</keyword>
<dbReference type="PANTHER" id="PTHR43788">
    <property type="entry name" value="DNA2/NAM7 HELICASE FAMILY MEMBER"/>
    <property type="match status" value="1"/>
</dbReference>
<dbReference type="GO" id="GO:0043139">
    <property type="term" value="F:5'-3' DNA helicase activity"/>
    <property type="evidence" value="ECO:0007669"/>
    <property type="project" value="TreeGrafter"/>
</dbReference>
<dbReference type="SMART" id="SM00382">
    <property type="entry name" value="AAA"/>
    <property type="match status" value="1"/>
</dbReference>
<keyword evidence="8" id="KW-0347">Helicase</keyword>
<dbReference type="AlphaFoldDB" id="A0A024GHS2"/>
<dbReference type="InterPro" id="IPR041677">
    <property type="entry name" value="DNA2/NAM7_AAA_11"/>
</dbReference>